<protein>
    <recommendedName>
        <fullName evidence="1">HIT domain-containing protein</fullName>
    </recommendedName>
</protein>
<dbReference type="SUPFAM" id="SSF54197">
    <property type="entry name" value="HIT-like"/>
    <property type="match status" value="1"/>
</dbReference>
<reference evidence="2" key="1">
    <citation type="submission" date="2018-05" db="EMBL/GenBank/DDBJ databases">
        <authorList>
            <person name="Lanie J.A."/>
            <person name="Ng W.-L."/>
            <person name="Kazmierczak K.M."/>
            <person name="Andrzejewski T.M."/>
            <person name="Davidsen T.M."/>
            <person name="Wayne K.J."/>
            <person name="Tettelin H."/>
            <person name="Glass J.I."/>
            <person name="Rusch D."/>
            <person name="Podicherti R."/>
            <person name="Tsui H.-C.T."/>
            <person name="Winkler M.E."/>
        </authorList>
    </citation>
    <scope>NUCLEOTIDE SEQUENCE</scope>
</reference>
<proteinExistence type="predicted"/>
<accession>A0A383DRV2</accession>
<dbReference type="InterPro" id="IPR036265">
    <property type="entry name" value="HIT-like_sf"/>
</dbReference>
<sequence length="51" mass="5856">AGIKEHVHLHIVPRWIGDTNFMPVMGHTKVMIDGLKETRKQLSDAFDNNEK</sequence>
<dbReference type="PANTHER" id="PTHR42997">
    <property type="entry name" value="HIT FAMILY HYDROLASE"/>
    <property type="match status" value="1"/>
</dbReference>
<gene>
    <name evidence="2" type="ORF">METZ01_LOCUS499834</name>
</gene>
<evidence type="ECO:0000313" key="2">
    <source>
        <dbReference type="EMBL" id="SVE46980.1"/>
    </source>
</evidence>
<dbReference type="InterPro" id="IPR011146">
    <property type="entry name" value="HIT-like"/>
</dbReference>
<dbReference type="GO" id="GO:0003824">
    <property type="term" value="F:catalytic activity"/>
    <property type="evidence" value="ECO:0007669"/>
    <property type="project" value="InterPro"/>
</dbReference>
<dbReference type="Gene3D" id="3.30.428.10">
    <property type="entry name" value="HIT-like"/>
    <property type="match status" value="1"/>
</dbReference>
<dbReference type="InterPro" id="IPR052908">
    <property type="entry name" value="AP-4-A_phosphorylase"/>
</dbReference>
<dbReference type="AlphaFoldDB" id="A0A383DRV2"/>
<name>A0A383DRV2_9ZZZZ</name>
<feature type="non-terminal residue" evidence="2">
    <location>
        <position position="1"/>
    </location>
</feature>
<dbReference type="EMBL" id="UINC01219495">
    <property type="protein sequence ID" value="SVE46980.1"/>
    <property type="molecule type" value="Genomic_DNA"/>
</dbReference>
<organism evidence="2">
    <name type="scientific">marine metagenome</name>
    <dbReference type="NCBI Taxonomy" id="408172"/>
    <lineage>
        <taxon>unclassified sequences</taxon>
        <taxon>metagenomes</taxon>
        <taxon>ecological metagenomes</taxon>
    </lineage>
</organism>
<dbReference type="PANTHER" id="PTHR42997:SF1">
    <property type="entry name" value="AP-4-A PHOSPHORYLASE"/>
    <property type="match status" value="1"/>
</dbReference>
<evidence type="ECO:0000259" key="1">
    <source>
        <dbReference type="PROSITE" id="PS51084"/>
    </source>
</evidence>
<dbReference type="PROSITE" id="PS51084">
    <property type="entry name" value="HIT_2"/>
    <property type="match status" value="1"/>
</dbReference>
<feature type="domain" description="HIT" evidence="1">
    <location>
        <begin position="1"/>
        <end position="21"/>
    </location>
</feature>